<dbReference type="SUPFAM" id="SSF50022">
    <property type="entry name" value="ISP domain"/>
    <property type="match status" value="1"/>
</dbReference>
<evidence type="ECO:0000313" key="7">
    <source>
        <dbReference type="EMBL" id="GLZ78945.1"/>
    </source>
</evidence>
<comment type="caution">
    <text evidence="7">The sequence shown here is derived from an EMBL/GenBank/DDBJ whole genome shotgun (WGS) entry which is preliminary data.</text>
</comment>
<evidence type="ECO:0000256" key="2">
    <source>
        <dbReference type="ARBA" id="ARBA00022723"/>
    </source>
</evidence>
<dbReference type="GO" id="GO:0016705">
    <property type="term" value="F:oxidoreductase activity, acting on paired donors, with incorporation or reduction of molecular oxygen"/>
    <property type="evidence" value="ECO:0007669"/>
    <property type="project" value="UniProtKB-ARBA"/>
</dbReference>
<organism evidence="7 8">
    <name type="scientific">Actinorhabdospora filicis</name>
    <dbReference type="NCBI Taxonomy" id="1785913"/>
    <lineage>
        <taxon>Bacteria</taxon>
        <taxon>Bacillati</taxon>
        <taxon>Actinomycetota</taxon>
        <taxon>Actinomycetes</taxon>
        <taxon>Micromonosporales</taxon>
        <taxon>Micromonosporaceae</taxon>
        <taxon>Actinorhabdospora</taxon>
    </lineage>
</organism>
<keyword evidence="2" id="KW-0479">Metal-binding</keyword>
<dbReference type="RefSeq" id="WP_285664079.1">
    <property type="nucleotide sequence ID" value="NZ_BSTX01000002.1"/>
</dbReference>
<evidence type="ECO:0000256" key="3">
    <source>
        <dbReference type="ARBA" id="ARBA00023004"/>
    </source>
</evidence>
<gene>
    <name evidence="7" type="ORF">Afil01_37520</name>
</gene>
<evidence type="ECO:0000256" key="4">
    <source>
        <dbReference type="ARBA" id="ARBA00023014"/>
    </source>
</evidence>
<evidence type="ECO:0000256" key="5">
    <source>
        <dbReference type="SAM" id="MobiDB-lite"/>
    </source>
</evidence>
<feature type="domain" description="Rieske" evidence="6">
    <location>
        <begin position="73"/>
        <end position="163"/>
    </location>
</feature>
<feature type="compositionally biased region" description="Polar residues" evidence="5">
    <location>
        <begin position="61"/>
        <end position="70"/>
    </location>
</feature>
<keyword evidence="3" id="KW-0408">Iron</keyword>
<keyword evidence="1" id="KW-0001">2Fe-2S</keyword>
<dbReference type="InterPro" id="IPR036922">
    <property type="entry name" value="Rieske_2Fe-2S_sf"/>
</dbReference>
<dbReference type="AlphaFoldDB" id="A0A9W6SN54"/>
<dbReference type="InterPro" id="IPR006311">
    <property type="entry name" value="TAT_signal"/>
</dbReference>
<evidence type="ECO:0000259" key="6">
    <source>
        <dbReference type="PROSITE" id="PS51296"/>
    </source>
</evidence>
<dbReference type="EMBL" id="BSTX01000002">
    <property type="protein sequence ID" value="GLZ78945.1"/>
    <property type="molecule type" value="Genomic_DNA"/>
</dbReference>
<sequence length="165" mass="16571">MTHQQKSAEDESHRALAGEVLRSSRRQLLCGTGVAAIAAVLAACGTGSGDGAKDGGDAKTNTPGSTSGSQPAGPLATLAEVPVGGGITVGDLVIVQPTQGVVKAYSRSCPHMHNPVDAPKDGVITCPFHQSKFKVEDGSRISGPATTGLTEVKVTVADGKITKAA</sequence>
<name>A0A9W6SN54_9ACTN</name>
<dbReference type="GO" id="GO:0046872">
    <property type="term" value="F:metal ion binding"/>
    <property type="evidence" value="ECO:0007669"/>
    <property type="project" value="UniProtKB-KW"/>
</dbReference>
<dbReference type="PROSITE" id="PS51318">
    <property type="entry name" value="TAT"/>
    <property type="match status" value="1"/>
</dbReference>
<dbReference type="GO" id="GO:0051537">
    <property type="term" value="F:2 iron, 2 sulfur cluster binding"/>
    <property type="evidence" value="ECO:0007669"/>
    <property type="project" value="UniProtKB-KW"/>
</dbReference>
<dbReference type="Gene3D" id="2.102.10.10">
    <property type="entry name" value="Rieske [2Fe-2S] iron-sulphur domain"/>
    <property type="match status" value="1"/>
</dbReference>
<reference evidence="7" key="1">
    <citation type="submission" date="2023-03" db="EMBL/GenBank/DDBJ databases">
        <title>Actinorhabdospora filicis NBRC 111898.</title>
        <authorList>
            <person name="Ichikawa N."/>
            <person name="Sato H."/>
            <person name="Tonouchi N."/>
        </authorList>
    </citation>
    <scope>NUCLEOTIDE SEQUENCE</scope>
    <source>
        <strain evidence="7">NBRC 111898</strain>
    </source>
</reference>
<dbReference type="Proteomes" id="UP001165079">
    <property type="component" value="Unassembled WGS sequence"/>
</dbReference>
<dbReference type="GO" id="GO:0004497">
    <property type="term" value="F:monooxygenase activity"/>
    <property type="evidence" value="ECO:0007669"/>
    <property type="project" value="UniProtKB-ARBA"/>
</dbReference>
<evidence type="ECO:0000313" key="8">
    <source>
        <dbReference type="Proteomes" id="UP001165079"/>
    </source>
</evidence>
<dbReference type="PROSITE" id="PS51296">
    <property type="entry name" value="RIESKE"/>
    <property type="match status" value="1"/>
</dbReference>
<dbReference type="InterPro" id="IPR017941">
    <property type="entry name" value="Rieske_2Fe-2S"/>
</dbReference>
<feature type="region of interest" description="Disordered" evidence="5">
    <location>
        <begin position="48"/>
        <end position="74"/>
    </location>
</feature>
<evidence type="ECO:0000256" key="1">
    <source>
        <dbReference type="ARBA" id="ARBA00022714"/>
    </source>
</evidence>
<protein>
    <recommendedName>
        <fullName evidence="6">Rieske domain-containing protein</fullName>
    </recommendedName>
</protein>
<keyword evidence="4" id="KW-0411">Iron-sulfur</keyword>
<proteinExistence type="predicted"/>
<accession>A0A9W6SN54</accession>
<keyword evidence="8" id="KW-1185">Reference proteome</keyword>
<dbReference type="Pfam" id="PF00355">
    <property type="entry name" value="Rieske"/>
    <property type="match status" value="1"/>
</dbReference>
<dbReference type="CDD" id="cd03467">
    <property type="entry name" value="Rieske"/>
    <property type="match status" value="1"/>
</dbReference>